<reference evidence="1 2" key="1">
    <citation type="submission" date="2018-11" db="EMBL/GenBank/DDBJ databases">
        <title>Flavobacterium sp. nov., YIM 102701-2 draft genome.</title>
        <authorList>
            <person name="Li G."/>
            <person name="Jiang Y."/>
        </authorList>
    </citation>
    <scope>NUCLEOTIDE SEQUENCE [LARGE SCALE GENOMIC DNA]</scope>
    <source>
        <strain evidence="1 2">YIM 102701-2</strain>
    </source>
</reference>
<evidence type="ECO:0000313" key="2">
    <source>
        <dbReference type="Proteomes" id="UP000275719"/>
    </source>
</evidence>
<dbReference type="InterPro" id="IPR053842">
    <property type="entry name" value="NikA-like"/>
</dbReference>
<dbReference type="OrthoDB" id="681025at2"/>
<gene>
    <name evidence="1" type="primary">mobC</name>
    <name evidence="1" type="ORF">EG240_15335</name>
</gene>
<dbReference type="Pfam" id="PF21983">
    <property type="entry name" value="NikA-like"/>
    <property type="match status" value="1"/>
</dbReference>
<sequence>MNKKEITRDQMIVIRVTALEKKQIQKNAEKYGLSISDLARQFLLKGHAWAKSSNEISEFVLNRKTLIGLANNLNQLTRYAHQKKELPVIMELLQKINKIFDP</sequence>
<evidence type="ECO:0000313" key="1">
    <source>
        <dbReference type="EMBL" id="RRJ87350.1"/>
    </source>
</evidence>
<dbReference type="Proteomes" id="UP000275719">
    <property type="component" value="Unassembled WGS sequence"/>
</dbReference>
<dbReference type="AlphaFoldDB" id="A0A3P3VXC9"/>
<proteinExistence type="predicted"/>
<name>A0A3P3VXC9_9FLAO</name>
<protein>
    <submittedName>
        <fullName evidence="1">Plasmid mobilization relaxosome protein MobC</fullName>
    </submittedName>
</protein>
<organism evidence="1 2">
    <name type="scientific">Paenimyroides tangerinum</name>
    <dbReference type="NCBI Taxonomy" id="2488728"/>
    <lineage>
        <taxon>Bacteria</taxon>
        <taxon>Pseudomonadati</taxon>
        <taxon>Bacteroidota</taxon>
        <taxon>Flavobacteriia</taxon>
        <taxon>Flavobacteriales</taxon>
        <taxon>Flavobacteriaceae</taxon>
        <taxon>Paenimyroides</taxon>
    </lineage>
</organism>
<comment type="caution">
    <text evidence="1">The sequence shown here is derived from an EMBL/GenBank/DDBJ whole genome shotgun (WGS) entry which is preliminary data.</text>
</comment>
<accession>A0A3P3VXC9</accession>
<dbReference type="RefSeq" id="WP_125020225.1">
    <property type="nucleotide sequence ID" value="NZ_RQVQ01000058.1"/>
</dbReference>
<keyword evidence="2" id="KW-1185">Reference proteome</keyword>
<dbReference type="EMBL" id="RQVQ01000058">
    <property type="protein sequence ID" value="RRJ87350.1"/>
    <property type="molecule type" value="Genomic_DNA"/>
</dbReference>